<keyword evidence="6" id="KW-0630">Potassium</keyword>
<accession>A0A4R7KPV1</accession>
<feature type="transmembrane region" description="Helical" evidence="10">
    <location>
        <begin position="201"/>
        <end position="223"/>
    </location>
</feature>
<organism evidence="11 12">
    <name type="scientific">Fonticella tunisiensis</name>
    <dbReference type="NCBI Taxonomy" id="1096341"/>
    <lineage>
        <taxon>Bacteria</taxon>
        <taxon>Bacillati</taxon>
        <taxon>Bacillota</taxon>
        <taxon>Clostridia</taxon>
        <taxon>Eubacteriales</taxon>
        <taxon>Clostridiaceae</taxon>
        <taxon>Fonticella</taxon>
    </lineage>
</organism>
<evidence type="ECO:0000256" key="1">
    <source>
        <dbReference type="ARBA" id="ARBA00004651"/>
    </source>
</evidence>
<evidence type="ECO:0000256" key="7">
    <source>
        <dbReference type="ARBA" id="ARBA00022989"/>
    </source>
</evidence>
<name>A0A4R7KPV1_9CLOT</name>
<dbReference type="Proteomes" id="UP000295325">
    <property type="component" value="Unassembled WGS sequence"/>
</dbReference>
<proteinExistence type="predicted"/>
<evidence type="ECO:0000256" key="8">
    <source>
        <dbReference type="ARBA" id="ARBA00023065"/>
    </source>
</evidence>
<dbReference type="NCBIfam" id="TIGR00933">
    <property type="entry name" value="2a38"/>
    <property type="match status" value="1"/>
</dbReference>
<feature type="transmembrane region" description="Helical" evidence="10">
    <location>
        <begin position="164"/>
        <end position="181"/>
    </location>
</feature>
<feature type="transmembrane region" description="Helical" evidence="10">
    <location>
        <begin position="235"/>
        <end position="257"/>
    </location>
</feature>
<dbReference type="Pfam" id="PF02386">
    <property type="entry name" value="TrkH"/>
    <property type="match status" value="1"/>
</dbReference>
<dbReference type="GO" id="GO:0005886">
    <property type="term" value="C:plasma membrane"/>
    <property type="evidence" value="ECO:0007669"/>
    <property type="project" value="UniProtKB-SubCell"/>
</dbReference>
<feature type="transmembrane region" description="Helical" evidence="10">
    <location>
        <begin position="132"/>
        <end position="152"/>
    </location>
</feature>
<dbReference type="OrthoDB" id="9810952at2"/>
<evidence type="ECO:0000256" key="2">
    <source>
        <dbReference type="ARBA" id="ARBA00022448"/>
    </source>
</evidence>
<feature type="transmembrane region" description="Helical" evidence="10">
    <location>
        <begin position="81"/>
        <end position="105"/>
    </location>
</feature>
<feature type="transmembrane region" description="Helical" evidence="10">
    <location>
        <begin position="317"/>
        <end position="335"/>
    </location>
</feature>
<dbReference type="PANTHER" id="PTHR32024">
    <property type="entry name" value="TRK SYSTEM POTASSIUM UPTAKE PROTEIN TRKG-RELATED"/>
    <property type="match status" value="1"/>
</dbReference>
<sequence>MESGERDGKLSLKRIQPVQVLALGFAGVILVGALLLMLPISSRSGVVTPFVDALFTATSAVCVTGLVVVDTGTYWSTFGQIVIISLIQIGGLGFMTFATMFFVLLGKRITLKERLIMQEAYNAFNLQGVVKLALYVMGITFTIEGIGAVLLSTQFIKDYGLLKGIYYGIFHSISAFCNAGFDLIGGFRSITPYVENATVTLTIGGLIAVGGIGFAVITELLHIRKTKRLSLHTKVVLIVTAILILGGAVLFFILEYANPKTMGNLSMKGKILASLFASITPRTAGYNSIPTDGMTTAGQFLTIILMFIGASPGSTGGGIKTSTATLIFMTVIAVVRGREDTEIFKKRINKAMVYRALAISVISFTLVMVVTFILSITEQGKFIEFLYEATSAFGTVGLTLGITPKLTTIGKVAVLLTMYAGRVGPLTLALAFASRQQLESSSIKYPEDKILVG</sequence>
<keyword evidence="9 10" id="KW-0472">Membrane</keyword>
<keyword evidence="4" id="KW-0633">Potassium transport</keyword>
<evidence type="ECO:0000313" key="11">
    <source>
        <dbReference type="EMBL" id="TDT61045.1"/>
    </source>
</evidence>
<keyword evidence="5 10" id="KW-0812">Transmembrane</keyword>
<dbReference type="GO" id="GO:0015379">
    <property type="term" value="F:potassium:chloride symporter activity"/>
    <property type="evidence" value="ECO:0007669"/>
    <property type="project" value="InterPro"/>
</dbReference>
<reference evidence="11 12" key="1">
    <citation type="submission" date="2019-03" db="EMBL/GenBank/DDBJ databases">
        <title>Genomic Encyclopedia of Type Strains, Phase IV (KMG-IV): sequencing the most valuable type-strain genomes for metagenomic binning, comparative biology and taxonomic classification.</title>
        <authorList>
            <person name="Goeker M."/>
        </authorList>
    </citation>
    <scope>NUCLEOTIDE SEQUENCE [LARGE SCALE GENOMIC DNA]</scope>
    <source>
        <strain evidence="11 12">DSM 24455</strain>
    </source>
</reference>
<evidence type="ECO:0000256" key="10">
    <source>
        <dbReference type="SAM" id="Phobius"/>
    </source>
</evidence>
<dbReference type="RefSeq" id="WP_133628012.1">
    <property type="nucleotide sequence ID" value="NZ_SOAZ01000009.1"/>
</dbReference>
<gene>
    <name evidence="11" type="ORF">EDD71_10950</name>
</gene>
<keyword evidence="3" id="KW-1003">Cell membrane</keyword>
<dbReference type="InterPro" id="IPR003445">
    <property type="entry name" value="Cat_transpt"/>
</dbReference>
<evidence type="ECO:0000256" key="3">
    <source>
        <dbReference type="ARBA" id="ARBA00022475"/>
    </source>
</evidence>
<protein>
    <submittedName>
        <fullName evidence="11">Trk system potassium uptake protein TrkH</fullName>
    </submittedName>
</protein>
<evidence type="ECO:0000256" key="4">
    <source>
        <dbReference type="ARBA" id="ARBA00022538"/>
    </source>
</evidence>
<keyword evidence="8" id="KW-0406">Ion transport</keyword>
<dbReference type="PANTHER" id="PTHR32024:SF1">
    <property type="entry name" value="KTR SYSTEM POTASSIUM UPTAKE PROTEIN B"/>
    <property type="match status" value="1"/>
</dbReference>
<dbReference type="InterPro" id="IPR004772">
    <property type="entry name" value="TrkH"/>
</dbReference>
<feature type="transmembrane region" description="Helical" evidence="10">
    <location>
        <begin position="356"/>
        <end position="376"/>
    </location>
</feature>
<dbReference type="EMBL" id="SOAZ01000009">
    <property type="protein sequence ID" value="TDT61045.1"/>
    <property type="molecule type" value="Genomic_DNA"/>
</dbReference>
<evidence type="ECO:0000256" key="6">
    <source>
        <dbReference type="ARBA" id="ARBA00022958"/>
    </source>
</evidence>
<evidence type="ECO:0000256" key="9">
    <source>
        <dbReference type="ARBA" id="ARBA00023136"/>
    </source>
</evidence>
<keyword evidence="12" id="KW-1185">Reference proteome</keyword>
<comment type="subcellular location">
    <subcellularLocation>
        <location evidence="1">Cell membrane</location>
        <topology evidence="1">Multi-pass membrane protein</topology>
    </subcellularLocation>
</comment>
<keyword evidence="2" id="KW-0813">Transport</keyword>
<dbReference type="AlphaFoldDB" id="A0A4R7KPV1"/>
<dbReference type="SUPFAM" id="SSF81324">
    <property type="entry name" value="Voltage-gated potassium channels"/>
    <property type="match status" value="1"/>
</dbReference>
<evidence type="ECO:0000256" key="5">
    <source>
        <dbReference type="ARBA" id="ARBA00022692"/>
    </source>
</evidence>
<feature type="transmembrane region" description="Helical" evidence="10">
    <location>
        <begin position="20"/>
        <end position="40"/>
    </location>
</feature>
<feature type="transmembrane region" description="Helical" evidence="10">
    <location>
        <begin position="46"/>
        <end position="69"/>
    </location>
</feature>
<comment type="caution">
    <text evidence="11">The sequence shown here is derived from an EMBL/GenBank/DDBJ whole genome shotgun (WGS) entry which is preliminary data.</text>
</comment>
<keyword evidence="7 10" id="KW-1133">Transmembrane helix</keyword>
<evidence type="ECO:0000313" key="12">
    <source>
        <dbReference type="Proteomes" id="UP000295325"/>
    </source>
</evidence>